<sequence length="298" mass="32893">AKDAGSAGYDETWADEAEAQKYECMICKCVARSALAPACCGELFCELCWVRCQGREARCPHCRQDTVLADAAHKDRKMIQNLEIHCSYGCGDVHRLGNKERHANECLRRPVRCPRCDEDLEAVELEQHLASCQASYAFCKLCGERYVADELEEHLASNVGKHMKAMMGALQELDVLRAEVAQLKAVDKVQKAREGRGGGILAPPEGGSKASKAAGTLWHPGRICPKPNGIKRENSEESINWEDGYGFDEYSVGWRSGDLTATFPKTASGREFGPSFWSCCGGLHDAVGCQRRHVEPRN</sequence>
<evidence type="ECO:0000256" key="3">
    <source>
        <dbReference type="ARBA" id="ARBA00022833"/>
    </source>
</evidence>
<evidence type="ECO:0000256" key="2">
    <source>
        <dbReference type="ARBA" id="ARBA00022771"/>
    </source>
</evidence>
<feature type="zinc finger region" description="TRAF-type" evidence="4">
    <location>
        <begin position="102"/>
        <end position="152"/>
    </location>
</feature>
<dbReference type="GO" id="GO:0008270">
    <property type="term" value="F:zinc ion binding"/>
    <property type="evidence" value="ECO:0007669"/>
    <property type="project" value="UniProtKB-KW"/>
</dbReference>
<evidence type="ECO:0000256" key="1">
    <source>
        <dbReference type="ARBA" id="ARBA00022723"/>
    </source>
</evidence>
<reference evidence="7" key="1">
    <citation type="submission" date="2022-10" db="EMBL/GenBank/DDBJ databases">
        <authorList>
            <person name="Chen Y."/>
            <person name="Dougan E. K."/>
            <person name="Chan C."/>
            <person name="Rhodes N."/>
            <person name="Thang M."/>
        </authorList>
    </citation>
    <scope>NUCLEOTIDE SEQUENCE</scope>
</reference>
<dbReference type="EMBL" id="CAMXCT030004301">
    <property type="protein sequence ID" value="CAL4795813.1"/>
    <property type="molecule type" value="Genomic_DNA"/>
</dbReference>
<feature type="domain" description="RING-type" evidence="5">
    <location>
        <begin position="24"/>
        <end position="63"/>
    </location>
</feature>
<evidence type="ECO:0000313" key="8">
    <source>
        <dbReference type="EMBL" id="CAL4795813.1"/>
    </source>
</evidence>
<reference evidence="8 9" key="2">
    <citation type="submission" date="2024-05" db="EMBL/GenBank/DDBJ databases">
        <authorList>
            <person name="Chen Y."/>
            <person name="Shah S."/>
            <person name="Dougan E. K."/>
            <person name="Thang M."/>
            <person name="Chan C."/>
        </authorList>
    </citation>
    <scope>NUCLEOTIDE SEQUENCE [LARGE SCALE GENOMIC DNA]</scope>
</reference>
<dbReference type="PANTHER" id="PTHR10131:SF94">
    <property type="entry name" value="TNF RECEPTOR-ASSOCIATED FACTOR 4"/>
    <property type="match status" value="1"/>
</dbReference>
<keyword evidence="2 4" id="KW-0863">Zinc-finger</keyword>
<dbReference type="Gene3D" id="3.30.40.10">
    <property type="entry name" value="Zinc/RING finger domain, C3HC4 (zinc finger)"/>
    <property type="match status" value="2"/>
</dbReference>
<dbReference type="SUPFAM" id="SSF49599">
    <property type="entry name" value="TRAF domain-like"/>
    <property type="match status" value="1"/>
</dbReference>
<dbReference type="Proteomes" id="UP001152797">
    <property type="component" value="Unassembled WGS sequence"/>
</dbReference>
<keyword evidence="3 4" id="KW-0862">Zinc</keyword>
<dbReference type="InterPro" id="IPR013083">
    <property type="entry name" value="Znf_RING/FYVE/PHD"/>
</dbReference>
<dbReference type="PANTHER" id="PTHR10131">
    <property type="entry name" value="TNF RECEPTOR ASSOCIATED FACTOR"/>
    <property type="match status" value="1"/>
</dbReference>
<proteinExistence type="predicted"/>
<evidence type="ECO:0000259" key="6">
    <source>
        <dbReference type="PROSITE" id="PS50145"/>
    </source>
</evidence>
<protein>
    <submittedName>
        <fullName evidence="8">RING finger protein 151</fullName>
    </submittedName>
</protein>
<evidence type="ECO:0000259" key="5">
    <source>
        <dbReference type="PROSITE" id="PS50089"/>
    </source>
</evidence>
<name>A0A9P1GC06_9DINO</name>
<comment type="caution">
    <text evidence="7">The sequence shown here is derived from an EMBL/GenBank/DDBJ whole genome shotgun (WGS) entry which is preliminary data.</text>
</comment>
<dbReference type="InterPro" id="IPR001293">
    <property type="entry name" value="Znf_TRAF"/>
</dbReference>
<dbReference type="EMBL" id="CAMXCT020004301">
    <property type="protein sequence ID" value="CAL1161876.1"/>
    <property type="molecule type" value="Genomic_DNA"/>
</dbReference>
<keyword evidence="9" id="KW-1185">Reference proteome</keyword>
<evidence type="ECO:0000313" key="7">
    <source>
        <dbReference type="EMBL" id="CAI4008501.1"/>
    </source>
</evidence>
<dbReference type="AlphaFoldDB" id="A0A9P1GC06"/>
<feature type="domain" description="TRAF-type" evidence="6">
    <location>
        <begin position="102"/>
        <end position="152"/>
    </location>
</feature>
<organism evidence="7">
    <name type="scientific">Cladocopium goreaui</name>
    <dbReference type="NCBI Taxonomy" id="2562237"/>
    <lineage>
        <taxon>Eukaryota</taxon>
        <taxon>Sar</taxon>
        <taxon>Alveolata</taxon>
        <taxon>Dinophyceae</taxon>
        <taxon>Suessiales</taxon>
        <taxon>Symbiodiniaceae</taxon>
        <taxon>Cladocopium</taxon>
    </lineage>
</organism>
<feature type="non-terminal residue" evidence="7">
    <location>
        <position position="298"/>
    </location>
</feature>
<keyword evidence="1 4" id="KW-0479">Metal-binding</keyword>
<gene>
    <name evidence="7" type="ORF">C1SCF055_LOCUS33943</name>
</gene>
<dbReference type="InterPro" id="IPR001841">
    <property type="entry name" value="Znf_RING"/>
</dbReference>
<dbReference type="SUPFAM" id="SSF57850">
    <property type="entry name" value="RING/U-box"/>
    <property type="match status" value="1"/>
</dbReference>
<dbReference type="PROSITE" id="PS50145">
    <property type="entry name" value="ZF_TRAF"/>
    <property type="match status" value="1"/>
</dbReference>
<evidence type="ECO:0000256" key="4">
    <source>
        <dbReference type="PROSITE-ProRule" id="PRU00207"/>
    </source>
</evidence>
<dbReference type="PROSITE" id="PS50089">
    <property type="entry name" value="ZF_RING_2"/>
    <property type="match status" value="1"/>
</dbReference>
<dbReference type="EMBL" id="CAMXCT010004301">
    <property type="protein sequence ID" value="CAI4008501.1"/>
    <property type="molecule type" value="Genomic_DNA"/>
</dbReference>
<accession>A0A9P1GC06</accession>
<evidence type="ECO:0000313" key="9">
    <source>
        <dbReference type="Proteomes" id="UP001152797"/>
    </source>
</evidence>